<dbReference type="GO" id="GO:0015031">
    <property type="term" value="P:protein transport"/>
    <property type="evidence" value="ECO:0007669"/>
    <property type="project" value="UniProtKB-KW"/>
</dbReference>
<evidence type="ECO:0000259" key="11">
    <source>
        <dbReference type="Pfam" id="PF02096"/>
    </source>
</evidence>
<feature type="domain" description="Membrane insertase YidC/Oxa/ALB C-terminal" evidence="11">
    <location>
        <begin position="27"/>
        <end position="225"/>
    </location>
</feature>
<evidence type="ECO:0000256" key="1">
    <source>
        <dbReference type="ARBA" id="ARBA00004651"/>
    </source>
</evidence>
<keyword evidence="8" id="KW-0143">Chaperone</keyword>
<evidence type="ECO:0000313" key="12">
    <source>
        <dbReference type="EMBL" id="OGY68233.1"/>
    </source>
</evidence>
<keyword evidence="6 10" id="KW-1133">Transmembrane helix</keyword>
<evidence type="ECO:0000256" key="8">
    <source>
        <dbReference type="ARBA" id="ARBA00023186"/>
    </source>
</evidence>
<evidence type="ECO:0000256" key="10">
    <source>
        <dbReference type="SAM" id="Phobius"/>
    </source>
</evidence>
<accession>A0A1G1ZU28</accession>
<keyword evidence="3" id="KW-1003">Cell membrane</keyword>
<dbReference type="PANTHER" id="PTHR12428:SF65">
    <property type="entry name" value="CYTOCHROME C OXIDASE ASSEMBLY PROTEIN COX18, MITOCHONDRIAL"/>
    <property type="match status" value="1"/>
</dbReference>
<evidence type="ECO:0000256" key="2">
    <source>
        <dbReference type="ARBA" id="ARBA00022448"/>
    </source>
</evidence>
<evidence type="ECO:0000256" key="4">
    <source>
        <dbReference type="ARBA" id="ARBA00022692"/>
    </source>
</evidence>
<comment type="similarity">
    <text evidence="9">Belongs to the OXA1/ALB3/YidC family.</text>
</comment>
<dbReference type="GO" id="GO:0032977">
    <property type="term" value="F:membrane insertase activity"/>
    <property type="evidence" value="ECO:0007669"/>
    <property type="project" value="InterPro"/>
</dbReference>
<reference evidence="12 13" key="1">
    <citation type="journal article" date="2016" name="Nat. Commun.">
        <title>Thousands of microbial genomes shed light on interconnected biogeochemical processes in an aquifer system.</title>
        <authorList>
            <person name="Anantharaman K."/>
            <person name="Brown C.T."/>
            <person name="Hug L.A."/>
            <person name="Sharon I."/>
            <person name="Castelle C.J."/>
            <person name="Probst A.J."/>
            <person name="Thomas B.C."/>
            <person name="Singh A."/>
            <person name="Wilkins M.J."/>
            <person name="Karaoz U."/>
            <person name="Brodie E.L."/>
            <person name="Williams K.H."/>
            <person name="Hubbard S.S."/>
            <person name="Banfield J.F."/>
        </authorList>
    </citation>
    <scope>NUCLEOTIDE SEQUENCE [LARGE SCALE GENOMIC DNA]</scope>
</reference>
<evidence type="ECO:0000256" key="7">
    <source>
        <dbReference type="ARBA" id="ARBA00023136"/>
    </source>
</evidence>
<keyword evidence="5" id="KW-0653">Protein transport</keyword>
<dbReference type="CDD" id="cd20070">
    <property type="entry name" value="5TM_YidC_Alb3"/>
    <property type="match status" value="1"/>
</dbReference>
<dbReference type="GO" id="GO:0051205">
    <property type="term" value="P:protein insertion into membrane"/>
    <property type="evidence" value="ECO:0007669"/>
    <property type="project" value="TreeGrafter"/>
</dbReference>
<dbReference type="InterPro" id="IPR001708">
    <property type="entry name" value="YidC/ALB3/OXA1/COX18"/>
</dbReference>
<evidence type="ECO:0000256" key="3">
    <source>
        <dbReference type="ARBA" id="ARBA00022475"/>
    </source>
</evidence>
<dbReference type="NCBIfam" id="TIGR03592">
    <property type="entry name" value="yidC_oxa1_cterm"/>
    <property type="match status" value="1"/>
</dbReference>
<evidence type="ECO:0000313" key="13">
    <source>
        <dbReference type="Proteomes" id="UP000176284"/>
    </source>
</evidence>
<feature type="transmembrane region" description="Helical" evidence="10">
    <location>
        <begin position="187"/>
        <end position="211"/>
    </location>
</feature>
<gene>
    <name evidence="12" type="ORF">A3H63_01835</name>
</gene>
<keyword evidence="7 10" id="KW-0472">Membrane</keyword>
<dbReference type="AlphaFoldDB" id="A0A1G1ZU28"/>
<dbReference type="GO" id="GO:0005886">
    <property type="term" value="C:plasma membrane"/>
    <property type="evidence" value="ECO:0007669"/>
    <property type="project" value="UniProtKB-SubCell"/>
</dbReference>
<name>A0A1G1ZU28_9BACT</name>
<dbReference type="Pfam" id="PF02096">
    <property type="entry name" value="60KD_IMP"/>
    <property type="match status" value="1"/>
</dbReference>
<feature type="transmembrane region" description="Helical" evidence="10">
    <location>
        <begin position="89"/>
        <end position="112"/>
    </location>
</feature>
<proteinExistence type="inferred from homology"/>
<dbReference type="STRING" id="1798410.A3H63_01835"/>
<evidence type="ECO:0000256" key="9">
    <source>
        <dbReference type="RuleBase" id="RU003945"/>
    </source>
</evidence>
<keyword evidence="4 9" id="KW-0812">Transmembrane</keyword>
<keyword evidence="2" id="KW-0813">Transport</keyword>
<dbReference type="EMBL" id="MHJM01000005">
    <property type="protein sequence ID" value="OGY68233.1"/>
    <property type="molecule type" value="Genomic_DNA"/>
</dbReference>
<evidence type="ECO:0000256" key="6">
    <source>
        <dbReference type="ARBA" id="ARBA00022989"/>
    </source>
</evidence>
<comment type="caution">
    <text evidence="12">The sequence shown here is derived from an EMBL/GenBank/DDBJ whole genome shotgun (WGS) entry which is preliminary data.</text>
</comment>
<protein>
    <recommendedName>
        <fullName evidence="11">Membrane insertase YidC/Oxa/ALB C-terminal domain-containing protein</fullName>
    </recommendedName>
</protein>
<dbReference type="InterPro" id="IPR028055">
    <property type="entry name" value="YidC/Oxa/ALB_C"/>
</dbReference>
<sequence length="244" mass="27786">MFQTIFFDPLFNGLVALYNTVAFHDLGLAIIFLTLIIRIIFLPLFYKSAKNQILIQRLQPEIQKIQHDHKDNKEKQAQAMMELYKKHQVNPFSGFLMLLVQLPVLIAIYQVFLQEFSPAVMDRLYSFVTSPTEFNALFLGLLDLEKRSILMVGLAAIMQYLQGKLSLPAAEKGREPSPAEKIGRQMVFIGPVLTIVILSNLPAAVGLYWLITSVFSVVQQIYINKTLNISQEKKEHGLTQTKTE</sequence>
<feature type="transmembrane region" description="Helical" evidence="10">
    <location>
        <begin position="26"/>
        <end position="46"/>
    </location>
</feature>
<comment type="subcellular location">
    <subcellularLocation>
        <location evidence="1">Cell membrane</location>
        <topology evidence="1">Multi-pass membrane protein</topology>
    </subcellularLocation>
    <subcellularLocation>
        <location evidence="9">Membrane</location>
        <topology evidence="9">Multi-pass membrane protein</topology>
    </subcellularLocation>
</comment>
<organism evidence="12 13">
    <name type="scientific">Candidatus Harrisonbacteria bacterium RIFCSPLOWO2_02_FULL_45_10c</name>
    <dbReference type="NCBI Taxonomy" id="1798410"/>
    <lineage>
        <taxon>Bacteria</taxon>
        <taxon>Candidatus Harrisoniibacteriota</taxon>
    </lineage>
</organism>
<dbReference type="InterPro" id="IPR047196">
    <property type="entry name" value="YidC_ALB_C"/>
</dbReference>
<dbReference type="PANTHER" id="PTHR12428">
    <property type="entry name" value="OXA1"/>
    <property type="match status" value="1"/>
</dbReference>
<evidence type="ECO:0000256" key="5">
    <source>
        <dbReference type="ARBA" id="ARBA00022927"/>
    </source>
</evidence>
<dbReference type="Proteomes" id="UP000176284">
    <property type="component" value="Unassembled WGS sequence"/>
</dbReference>